<feature type="region of interest" description="Disordered" evidence="1">
    <location>
        <begin position="64"/>
        <end position="185"/>
    </location>
</feature>
<keyword evidence="4" id="KW-1185">Reference proteome</keyword>
<proteinExistence type="predicted"/>
<dbReference type="SUPFAM" id="SSF74653">
    <property type="entry name" value="TolA/TonB C-terminal domain"/>
    <property type="match status" value="1"/>
</dbReference>
<organism evidence="3 4">
    <name type="scientific">Gimibacter soli</name>
    <dbReference type="NCBI Taxonomy" id="3024400"/>
    <lineage>
        <taxon>Bacteria</taxon>
        <taxon>Pseudomonadati</taxon>
        <taxon>Pseudomonadota</taxon>
        <taxon>Alphaproteobacteria</taxon>
        <taxon>Kordiimonadales</taxon>
        <taxon>Temperatibacteraceae</taxon>
        <taxon>Gimibacter</taxon>
    </lineage>
</organism>
<protein>
    <recommendedName>
        <fullName evidence="5">Cell division and transport-associated protein TolA</fullName>
    </recommendedName>
</protein>
<feature type="compositionally biased region" description="Basic and acidic residues" evidence="1">
    <location>
        <begin position="164"/>
        <end position="185"/>
    </location>
</feature>
<feature type="transmembrane region" description="Helical" evidence="2">
    <location>
        <begin position="23"/>
        <end position="43"/>
    </location>
</feature>
<dbReference type="EMBL" id="CP116805">
    <property type="protein sequence ID" value="WCL55364.1"/>
    <property type="molecule type" value="Genomic_DNA"/>
</dbReference>
<evidence type="ECO:0000313" key="4">
    <source>
        <dbReference type="Proteomes" id="UP001217500"/>
    </source>
</evidence>
<keyword evidence="2" id="KW-1133">Transmembrane helix</keyword>
<dbReference type="KEGG" id="gso:PH603_06280"/>
<dbReference type="Gene3D" id="3.30.1150.10">
    <property type="match status" value="1"/>
</dbReference>
<evidence type="ECO:0000256" key="1">
    <source>
        <dbReference type="SAM" id="MobiDB-lite"/>
    </source>
</evidence>
<feature type="compositionally biased region" description="Basic and acidic residues" evidence="1">
    <location>
        <begin position="111"/>
        <end position="137"/>
    </location>
</feature>
<evidence type="ECO:0000313" key="3">
    <source>
        <dbReference type="EMBL" id="WCL55364.1"/>
    </source>
</evidence>
<dbReference type="Proteomes" id="UP001217500">
    <property type="component" value="Chromosome"/>
</dbReference>
<reference evidence="3" key="1">
    <citation type="submission" date="2023-01" db="EMBL/GenBank/DDBJ databases">
        <title>The genome sequence of Kordiimonadaceae bacterium 6D33.</title>
        <authorList>
            <person name="Liu Y."/>
        </authorList>
    </citation>
    <scope>NUCLEOTIDE SEQUENCE</scope>
    <source>
        <strain evidence="3">6D33</strain>
    </source>
</reference>
<dbReference type="RefSeq" id="WP_289505169.1">
    <property type="nucleotide sequence ID" value="NZ_CP116805.1"/>
</dbReference>
<name>A0AAF0BLD9_9PROT</name>
<keyword evidence="2" id="KW-0812">Transmembrane</keyword>
<sequence length="302" mass="33698">MQTRRRNDEDRLLPVSENKPDRAGWLMSAALHVGVVGVVIYGLPSIERPNIAPPPPIVIEFDQIAEKTQQLAPAPEEKAEEETKPEEEPKFAPAPEPEPEQAESVPLPEPKPAEPEKKEEKPEPPKPKPEEIERKQVVDNVRPQAKPKPPSRFSASRISALIDKSIKEDQKPETDKKDEEKAPEQAVKKDTFAALRGRFATASLKDALSQKLAGCWNFPGGAKDVSNFNVTVRIYLRPDGSLSRLPQYAEVGDLSDGFYRTFAESALRAVRQCEPFNEASEYIREGNSYIDFNFNGREFAGG</sequence>
<gene>
    <name evidence="3" type="ORF">PH603_06280</name>
</gene>
<keyword evidence="2" id="KW-0472">Membrane</keyword>
<accession>A0AAF0BLD9</accession>
<dbReference type="AlphaFoldDB" id="A0AAF0BLD9"/>
<evidence type="ECO:0008006" key="5">
    <source>
        <dbReference type="Google" id="ProtNLM"/>
    </source>
</evidence>
<evidence type="ECO:0000256" key="2">
    <source>
        <dbReference type="SAM" id="Phobius"/>
    </source>
</evidence>